<evidence type="ECO:0000313" key="2">
    <source>
        <dbReference type="EMBL" id="KAF2153838.1"/>
    </source>
</evidence>
<accession>A0A9P4MI58</accession>
<feature type="compositionally biased region" description="Polar residues" evidence="1">
    <location>
        <begin position="713"/>
        <end position="726"/>
    </location>
</feature>
<feature type="region of interest" description="Disordered" evidence="1">
    <location>
        <begin position="193"/>
        <end position="378"/>
    </location>
</feature>
<organism evidence="2 3">
    <name type="scientific">Myriangium duriaei CBS 260.36</name>
    <dbReference type="NCBI Taxonomy" id="1168546"/>
    <lineage>
        <taxon>Eukaryota</taxon>
        <taxon>Fungi</taxon>
        <taxon>Dikarya</taxon>
        <taxon>Ascomycota</taxon>
        <taxon>Pezizomycotina</taxon>
        <taxon>Dothideomycetes</taxon>
        <taxon>Dothideomycetidae</taxon>
        <taxon>Myriangiales</taxon>
        <taxon>Myriangiaceae</taxon>
        <taxon>Myriangium</taxon>
    </lineage>
</organism>
<feature type="compositionally biased region" description="Basic and acidic residues" evidence="1">
    <location>
        <begin position="336"/>
        <end position="347"/>
    </location>
</feature>
<protein>
    <submittedName>
        <fullName evidence="2">Uncharacterized protein</fullName>
    </submittedName>
</protein>
<dbReference type="Proteomes" id="UP000799439">
    <property type="component" value="Unassembled WGS sequence"/>
</dbReference>
<feature type="compositionally biased region" description="Pro residues" evidence="1">
    <location>
        <begin position="106"/>
        <end position="117"/>
    </location>
</feature>
<evidence type="ECO:0000313" key="3">
    <source>
        <dbReference type="Proteomes" id="UP000799439"/>
    </source>
</evidence>
<sequence length="1177" mass="129431">MAARPLSVSFPCDDTHFFSADAVVASPISRSDASFDSPQSPSVLSAPFTRFPSQHTSPMAARSYRPQEWANRGPGRASHMSFASSSDSRRHSVHTSHATGMEASLPSPPPPYVPPSPRSSAQLRLASDGQARHDATAFYRQPGNGYSSTHLPPQLALEVGQPPSQRLNAHRNSTQYLAPIDSGVADSHFAGPAQMSQELPPAPPASRRCHSTGELASRYPPGGTNPILTPPQIQGPWQPGIPLPPPPPGPPPPNTRSMSLGRGFDRSSSTTIAEPSTPRRRFGLAEPTPLSPVPPTPADYIGDIDNRTSVASSSSSISPTTTSSASQNSCLTRRPAQKDGRPEAIRDRRSRSRAMRSSLVLERGSEDPFGHDGPSTRPANLVLKALQKSPVVGRASPRLEQQQQQKLVVSSSRDPHKLRPGVAGEPTPPYSPENAACSTRISIGSVLTPASILSPPASSQSSTSSRQTPTTVFTPSHAHCPDQSAFMDDSLARLLKFHEQELEATTNQERLRLFADFIVKESVYRKVQYSSDFNDIAPELYNVTENMWHSDVAPQAVSPRGHSIESVSVESRTRSIDAAFDSTTPSDAPMTPATDQGSFTSLEHDQDILNQSPWNDRYKPSLSPIPSMTVSTVADESDSRGRTPSRWWEPSDGGSPREPQRFGLERSRQETKYMSLHPGILQSPKSPPGTTESDRTGGTAQSEYPPEKVGWHEQTSTPQISPSLQRQGFKDKQVHSQPDMSPLDVSRLVTLPPAYPRHYPAVNNCHPQLDPPRLKHREIADIEEIEKIRARFENEEGDIDQDLEHARKKRISSFRTGVQEDINSGVIDKETALEADRRFRAHEIELQARAAREAFDRFHLELFDPVNTQLQKKIDDADICINMMTLALTRTASGEHSANAIVQVGGDEEPELLEQLTLVRWLFEAREKLHEEMFDTIVLERHKHRLQEKFEPTYRTLPQPARDEGNARFAAAIRKMHLAHASAAHARHQDLASLMQAHVTAGVEAQISAFWDIAPQILEVVQRVPIPPPPSSTVHENSRVEAADRRLACLPIVIPPAEVEESPALATWPAQYLFTTLTHAQNSVRQFIDAQVNLLCLMHGVACRALEAEGRVGEMQGRQSEGHMEGARKRLDRELQVKCAEIEEGWNAALGDAMEEARGAVRGFLERSGGWEEGLEG</sequence>
<feature type="region of interest" description="Disordered" evidence="1">
    <location>
        <begin position="676"/>
        <end position="743"/>
    </location>
</feature>
<feature type="region of interest" description="Disordered" evidence="1">
    <location>
        <begin position="452"/>
        <end position="479"/>
    </location>
</feature>
<feature type="compositionally biased region" description="Polar residues" evidence="1">
    <location>
        <begin position="624"/>
        <end position="634"/>
    </location>
</feature>
<feature type="compositionally biased region" description="Polar residues" evidence="1">
    <location>
        <begin position="28"/>
        <end position="43"/>
    </location>
</feature>
<keyword evidence="3" id="KW-1185">Reference proteome</keyword>
<feature type="compositionally biased region" description="Polar residues" evidence="1">
    <location>
        <begin position="688"/>
        <end position="702"/>
    </location>
</feature>
<dbReference type="OrthoDB" id="5367052at2759"/>
<feature type="region of interest" description="Disordered" evidence="1">
    <location>
        <begin position="611"/>
        <end position="662"/>
    </location>
</feature>
<feature type="region of interest" description="Disordered" evidence="1">
    <location>
        <begin position="579"/>
        <end position="599"/>
    </location>
</feature>
<reference evidence="2" key="1">
    <citation type="journal article" date="2020" name="Stud. Mycol.">
        <title>101 Dothideomycetes genomes: a test case for predicting lifestyles and emergence of pathogens.</title>
        <authorList>
            <person name="Haridas S."/>
            <person name="Albert R."/>
            <person name="Binder M."/>
            <person name="Bloem J."/>
            <person name="Labutti K."/>
            <person name="Salamov A."/>
            <person name="Andreopoulos B."/>
            <person name="Baker S."/>
            <person name="Barry K."/>
            <person name="Bills G."/>
            <person name="Bluhm B."/>
            <person name="Cannon C."/>
            <person name="Castanera R."/>
            <person name="Culley D."/>
            <person name="Daum C."/>
            <person name="Ezra D."/>
            <person name="Gonzalez J."/>
            <person name="Henrissat B."/>
            <person name="Kuo A."/>
            <person name="Liang C."/>
            <person name="Lipzen A."/>
            <person name="Lutzoni F."/>
            <person name="Magnuson J."/>
            <person name="Mondo S."/>
            <person name="Nolan M."/>
            <person name="Ohm R."/>
            <person name="Pangilinan J."/>
            <person name="Park H.-J."/>
            <person name="Ramirez L."/>
            <person name="Alfaro M."/>
            <person name="Sun H."/>
            <person name="Tritt A."/>
            <person name="Yoshinaga Y."/>
            <person name="Zwiers L.-H."/>
            <person name="Turgeon B."/>
            <person name="Goodwin S."/>
            <person name="Spatafora J."/>
            <person name="Crous P."/>
            <person name="Grigoriev I."/>
        </authorList>
    </citation>
    <scope>NUCLEOTIDE SEQUENCE</scope>
    <source>
        <strain evidence="2">CBS 260.36</strain>
    </source>
</reference>
<name>A0A9P4MI58_9PEZI</name>
<comment type="caution">
    <text evidence="2">The sequence shown here is derived from an EMBL/GenBank/DDBJ whole genome shotgun (WGS) entry which is preliminary data.</text>
</comment>
<feature type="region of interest" description="Disordered" evidence="1">
    <location>
        <begin position="392"/>
        <end position="432"/>
    </location>
</feature>
<feature type="compositionally biased region" description="Pro residues" evidence="1">
    <location>
        <begin position="239"/>
        <end position="254"/>
    </location>
</feature>
<dbReference type="AlphaFoldDB" id="A0A9P4MI58"/>
<evidence type="ECO:0000256" key="1">
    <source>
        <dbReference type="SAM" id="MobiDB-lite"/>
    </source>
</evidence>
<gene>
    <name evidence="2" type="ORF">K461DRAFT_292548</name>
</gene>
<dbReference type="EMBL" id="ML996084">
    <property type="protein sequence ID" value="KAF2153838.1"/>
    <property type="molecule type" value="Genomic_DNA"/>
</dbReference>
<feature type="compositionally biased region" description="Low complexity" evidence="1">
    <location>
        <begin position="452"/>
        <end position="471"/>
    </location>
</feature>
<feature type="compositionally biased region" description="Low complexity" evidence="1">
    <location>
        <begin position="308"/>
        <end position="326"/>
    </location>
</feature>
<feature type="region of interest" description="Disordered" evidence="1">
    <location>
        <begin position="28"/>
        <end position="130"/>
    </location>
</feature>
<proteinExistence type="predicted"/>